<evidence type="ECO:0000259" key="2">
    <source>
        <dbReference type="Pfam" id="PF13976"/>
    </source>
</evidence>
<evidence type="ECO:0000313" key="3">
    <source>
        <dbReference type="Proteomes" id="UP000087171"/>
    </source>
</evidence>
<dbReference type="Pfam" id="PF13976">
    <property type="entry name" value="gag_pre-integrs"/>
    <property type="match status" value="1"/>
</dbReference>
<protein>
    <submittedName>
        <fullName evidence="4">Uncharacterized protein LOC113784185</fullName>
    </submittedName>
</protein>
<evidence type="ECO:0000313" key="4">
    <source>
        <dbReference type="RefSeq" id="XP_027186150.1"/>
    </source>
</evidence>
<feature type="compositionally biased region" description="Acidic residues" evidence="1">
    <location>
        <begin position="76"/>
        <end position="89"/>
    </location>
</feature>
<dbReference type="GeneID" id="113784185"/>
<organism evidence="3 4">
    <name type="scientific">Cicer arietinum</name>
    <name type="common">Chickpea</name>
    <name type="synonym">Garbanzo</name>
    <dbReference type="NCBI Taxonomy" id="3827"/>
    <lineage>
        <taxon>Eukaryota</taxon>
        <taxon>Viridiplantae</taxon>
        <taxon>Streptophyta</taxon>
        <taxon>Embryophyta</taxon>
        <taxon>Tracheophyta</taxon>
        <taxon>Spermatophyta</taxon>
        <taxon>Magnoliopsida</taxon>
        <taxon>eudicotyledons</taxon>
        <taxon>Gunneridae</taxon>
        <taxon>Pentapetalae</taxon>
        <taxon>rosids</taxon>
        <taxon>fabids</taxon>
        <taxon>Fabales</taxon>
        <taxon>Fabaceae</taxon>
        <taxon>Papilionoideae</taxon>
        <taxon>50 kb inversion clade</taxon>
        <taxon>NPAAA clade</taxon>
        <taxon>Hologalegina</taxon>
        <taxon>IRL clade</taxon>
        <taxon>Cicereae</taxon>
        <taxon>Cicer</taxon>
    </lineage>
</organism>
<name>A0A3Q7YB07_CICAR</name>
<dbReference type="KEGG" id="cam:113784185"/>
<dbReference type="AlphaFoldDB" id="A0A3Q7YB07"/>
<keyword evidence="3" id="KW-1185">Reference proteome</keyword>
<dbReference type="InterPro" id="IPR025724">
    <property type="entry name" value="GAG-pre-integrase_dom"/>
</dbReference>
<proteinExistence type="predicted"/>
<evidence type="ECO:0000256" key="1">
    <source>
        <dbReference type="SAM" id="MobiDB-lite"/>
    </source>
</evidence>
<dbReference type="RefSeq" id="XP_027186150.1">
    <property type="nucleotide sequence ID" value="XM_027330349.1"/>
</dbReference>
<dbReference type="Proteomes" id="UP000087171">
    <property type="component" value="Unplaced"/>
</dbReference>
<feature type="domain" description="GAG-pre-integrase" evidence="2">
    <location>
        <begin position="283"/>
        <end position="340"/>
    </location>
</feature>
<sequence length="356" mass="40942">MELDLLELHVDLENSKTKGFSKSDTNDSKVITCYECGKTGHIRSEWYKLQNKNKPVKTKGKDQQPSSKRAYIAWNDNDEDSSDDSEDEEANLCLMANTDSESDNEVSTTSNPSYDELHDAFNELHTEYVSVLKQLISTKKLLEQKCMLYDEINLKHESLRDINEELKKEACALKCDVAKFNSGKNNLDRLLRSQRNLNVKTGLGYKQHMHVKGHQKFVKSKQMHDNFTGPNLKSSPAVDLKHNLLSISQLCDKGFKVHFTSMSCTLEHKEVKGMKLTGKRVNNIYMIDFDSLPANDICCLLSNADENWLWHKRVAHIHMDHLNRLVRKQLVLGLPNRKFSKDRLEALEGTYMGMCW</sequence>
<gene>
    <name evidence="4" type="primary">LOC113784185</name>
</gene>
<accession>A0A3Q7YB07</accession>
<feature type="region of interest" description="Disordered" evidence="1">
    <location>
        <begin position="53"/>
        <end position="89"/>
    </location>
</feature>
<dbReference type="OrthoDB" id="1932348at2759"/>
<reference evidence="4" key="1">
    <citation type="submission" date="2025-08" db="UniProtKB">
        <authorList>
            <consortium name="RefSeq"/>
        </authorList>
    </citation>
    <scope>IDENTIFICATION</scope>
    <source>
        <tissue evidence="4">Etiolated seedlings</tissue>
    </source>
</reference>